<dbReference type="Gene3D" id="1.10.287.950">
    <property type="entry name" value="Methyl-accepting chemotaxis protein"/>
    <property type="match status" value="1"/>
</dbReference>
<keyword evidence="12" id="KW-1185">Reference proteome</keyword>
<evidence type="ECO:0000256" key="9">
    <source>
        <dbReference type="SAM" id="MobiDB-lite"/>
    </source>
</evidence>
<evidence type="ECO:0000256" key="8">
    <source>
        <dbReference type="PROSITE-ProRule" id="PRU00284"/>
    </source>
</evidence>
<evidence type="ECO:0000256" key="1">
    <source>
        <dbReference type="ARBA" id="ARBA00004651"/>
    </source>
</evidence>
<dbReference type="PANTHER" id="PTHR43531:SF14">
    <property type="entry name" value="METHYL-ACCEPTING CHEMOTAXIS PROTEIN I-RELATED"/>
    <property type="match status" value="1"/>
</dbReference>
<reference evidence="11 12" key="1">
    <citation type="submission" date="2020-05" db="EMBL/GenBank/DDBJ databases">
        <title>Ramlibacter rhizophilus sp. nov., isolated from rhizosphere soil of national flower Mugunghwa from South Korea.</title>
        <authorList>
            <person name="Zheng-Fei Y."/>
            <person name="Huan T."/>
        </authorList>
    </citation>
    <scope>NUCLEOTIDE SEQUENCE [LARGE SCALE GENOMIC DNA]</scope>
    <source>
        <strain evidence="11 12">H242</strain>
    </source>
</reference>
<dbReference type="InterPro" id="IPR051310">
    <property type="entry name" value="MCP_chemotaxis"/>
</dbReference>
<evidence type="ECO:0000256" key="6">
    <source>
        <dbReference type="ARBA" id="ARBA00023136"/>
    </source>
</evidence>
<dbReference type="Pfam" id="PF17200">
    <property type="entry name" value="sCache_2"/>
    <property type="match status" value="1"/>
</dbReference>
<dbReference type="InterPro" id="IPR004089">
    <property type="entry name" value="MCPsignal_dom"/>
</dbReference>
<dbReference type="EMBL" id="CP053418">
    <property type="protein sequence ID" value="QJW85394.1"/>
    <property type="molecule type" value="Genomic_DNA"/>
</dbReference>
<dbReference type="PRINTS" id="PR00260">
    <property type="entry name" value="CHEMTRNSDUCR"/>
</dbReference>
<keyword evidence="2" id="KW-1003">Cell membrane</keyword>
<dbReference type="InterPro" id="IPR033480">
    <property type="entry name" value="sCache_2"/>
</dbReference>
<feature type="domain" description="Methyl-accepting transducer" evidence="10">
    <location>
        <begin position="4"/>
        <end position="233"/>
    </location>
</feature>
<evidence type="ECO:0000259" key="10">
    <source>
        <dbReference type="PROSITE" id="PS50111"/>
    </source>
</evidence>
<name>A0ABX6P5G1_9BURK</name>
<sequence length="392" mass="41382">MRTGTTTVASTSSQMSRDNDALSARTETQVASLQETAASIEELTAAVRQNADNAQQAHALVQSASSRAAEGGAVMDEVVRTMGSIRDSSRSIVDIISVIDGIAFQTNILALNAAVEAARAGEQGRGFAVVANEVRVLAQRSAAAAKEIKALIGTSVDKVDAGGRLVDHAGQAMASIVASVQQVADLVSQINLASREQSSGIESVNNAIARIDRGTQDNAALVEDAAKTASALNEQAVGLLKAVAGFQLGQREHGSADEAVAMVKRACEFHAAHGREALVADVNRTGKGRFTDRDLYLMVIDANEAVLLAHGNNVRNVGMGPQSRDIDGKLFLQEMARVARQQGSGWSDHKWAHPVTNEVLAKTSYVQRAGDWRWSAASTRTGAPHDRWVLAA</sequence>
<dbReference type="PANTHER" id="PTHR43531">
    <property type="entry name" value="PROTEIN ICFG"/>
    <property type="match status" value="1"/>
</dbReference>
<evidence type="ECO:0000256" key="7">
    <source>
        <dbReference type="ARBA" id="ARBA00029447"/>
    </source>
</evidence>
<dbReference type="PROSITE" id="PS50111">
    <property type="entry name" value="CHEMOTAXIS_TRANSDUC_2"/>
    <property type="match status" value="1"/>
</dbReference>
<evidence type="ECO:0000313" key="12">
    <source>
        <dbReference type="Proteomes" id="UP000500826"/>
    </source>
</evidence>
<dbReference type="SUPFAM" id="SSF58104">
    <property type="entry name" value="Methyl-accepting chemotaxis protein (MCP) signaling domain"/>
    <property type="match status" value="1"/>
</dbReference>
<evidence type="ECO:0000256" key="2">
    <source>
        <dbReference type="ARBA" id="ARBA00022475"/>
    </source>
</evidence>
<evidence type="ECO:0000256" key="3">
    <source>
        <dbReference type="ARBA" id="ARBA00022481"/>
    </source>
</evidence>
<proteinExistence type="inferred from homology"/>
<feature type="region of interest" description="Disordered" evidence="9">
    <location>
        <begin position="1"/>
        <end position="23"/>
    </location>
</feature>
<gene>
    <name evidence="11" type="ORF">HK414_24600</name>
</gene>
<protein>
    <recommendedName>
        <fullName evidence="10">Methyl-accepting transducer domain-containing protein</fullName>
    </recommendedName>
</protein>
<dbReference type="CDD" id="cd11386">
    <property type="entry name" value="MCP_signal"/>
    <property type="match status" value="1"/>
</dbReference>
<evidence type="ECO:0000256" key="5">
    <source>
        <dbReference type="ARBA" id="ARBA00022989"/>
    </source>
</evidence>
<reference evidence="11 12" key="2">
    <citation type="submission" date="2020-05" db="EMBL/GenBank/DDBJ databases">
        <authorList>
            <person name="Khan S.A."/>
            <person name="Jeon C.O."/>
            <person name="Chun B.H."/>
        </authorList>
    </citation>
    <scope>NUCLEOTIDE SEQUENCE [LARGE SCALE GENOMIC DNA]</scope>
    <source>
        <strain evidence="11 12">H242</strain>
    </source>
</reference>
<comment type="similarity">
    <text evidence="7">Belongs to the methyl-accepting chemotaxis (MCP) protein family.</text>
</comment>
<keyword evidence="4" id="KW-0812">Transmembrane</keyword>
<keyword evidence="3" id="KW-0488">Methylation</keyword>
<organism evidence="11 12">
    <name type="scientific">Ramlibacter terrae</name>
    <dbReference type="NCBI Taxonomy" id="2732511"/>
    <lineage>
        <taxon>Bacteria</taxon>
        <taxon>Pseudomonadati</taxon>
        <taxon>Pseudomonadota</taxon>
        <taxon>Betaproteobacteria</taxon>
        <taxon>Burkholderiales</taxon>
        <taxon>Comamonadaceae</taxon>
        <taxon>Ramlibacter</taxon>
    </lineage>
</organism>
<feature type="compositionally biased region" description="Polar residues" evidence="9">
    <location>
        <begin position="1"/>
        <end position="16"/>
    </location>
</feature>
<accession>A0ABX6P5G1</accession>
<comment type="subcellular location">
    <subcellularLocation>
        <location evidence="1">Cell membrane</location>
        <topology evidence="1">Multi-pass membrane protein</topology>
    </subcellularLocation>
</comment>
<dbReference type="InterPro" id="IPR004090">
    <property type="entry name" value="Chemotax_Me-accpt_rcpt"/>
</dbReference>
<keyword evidence="8" id="KW-0807">Transducer</keyword>
<keyword evidence="5" id="KW-1133">Transmembrane helix</keyword>
<dbReference type="Pfam" id="PF00015">
    <property type="entry name" value="MCPsignal"/>
    <property type="match status" value="1"/>
</dbReference>
<dbReference type="Gene3D" id="3.30.450.20">
    <property type="entry name" value="PAS domain"/>
    <property type="match status" value="1"/>
</dbReference>
<dbReference type="SMART" id="SM00283">
    <property type="entry name" value="MA"/>
    <property type="match status" value="1"/>
</dbReference>
<keyword evidence="6" id="KW-0472">Membrane</keyword>
<dbReference type="Proteomes" id="UP000500826">
    <property type="component" value="Chromosome"/>
</dbReference>
<evidence type="ECO:0000256" key="4">
    <source>
        <dbReference type="ARBA" id="ARBA00022692"/>
    </source>
</evidence>
<evidence type="ECO:0000313" key="11">
    <source>
        <dbReference type="EMBL" id="QJW85394.1"/>
    </source>
</evidence>